<keyword evidence="5" id="KW-0411">Iron-sulfur</keyword>
<dbReference type="FunFam" id="3.40.30.10:FF:000005">
    <property type="entry name" value="Glutaredoxin 5"/>
    <property type="match status" value="1"/>
</dbReference>
<evidence type="ECO:0000256" key="3">
    <source>
        <dbReference type="ARBA" id="ARBA00022723"/>
    </source>
</evidence>
<evidence type="ECO:0000256" key="5">
    <source>
        <dbReference type="ARBA" id="ARBA00023014"/>
    </source>
</evidence>
<evidence type="ECO:0000256" key="4">
    <source>
        <dbReference type="ARBA" id="ARBA00023004"/>
    </source>
</evidence>
<sequence>MARLVSNGFLRGIVGLPAAGSSRIVFGSSYHNGMRYMATLPSDPDTHEDFQPTNKAESSDIPLHDIVEQDIKENPVMIYMKGIPDAPQCGFSALAVRILQQYNVPLSSRNILENPEVKSAVKSVSNWPTFPQVFIKGEFIGGSDIMMQMHQSGELKEKLKM</sequence>
<dbReference type="GO" id="GO:0051537">
    <property type="term" value="F:2 iron, 2 sulfur cluster binding"/>
    <property type="evidence" value="ECO:0007669"/>
    <property type="project" value="UniProtKB-KW"/>
</dbReference>
<feature type="domain" description="Glutaredoxin" evidence="7">
    <location>
        <begin position="76"/>
        <end position="140"/>
    </location>
</feature>
<organism evidence="8">
    <name type="scientific">Rhizophora mucronata</name>
    <name type="common">Asiatic mangrove</name>
    <dbReference type="NCBI Taxonomy" id="61149"/>
    <lineage>
        <taxon>Eukaryota</taxon>
        <taxon>Viridiplantae</taxon>
        <taxon>Streptophyta</taxon>
        <taxon>Embryophyta</taxon>
        <taxon>Tracheophyta</taxon>
        <taxon>Spermatophyta</taxon>
        <taxon>Magnoliopsida</taxon>
        <taxon>eudicotyledons</taxon>
        <taxon>Gunneridae</taxon>
        <taxon>Pentapetalae</taxon>
        <taxon>rosids</taxon>
        <taxon>fabids</taxon>
        <taxon>Malpighiales</taxon>
        <taxon>Rhizophoraceae</taxon>
        <taxon>Rhizophora</taxon>
    </lineage>
</organism>
<comment type="similarity">
    <text evidence="1">Belongs to the glutaredoxin family. CGFS subfamily.</text>
</comment>
<dbReference type="AlphaFoldDB" id="A0A2P2L2H7"/>
<evidence type="ECO:0000259" key="7">
    <source>
        <dbReference type="Pfam" id="PF00462"/>
    </source>
</evidence>
<proteinExistence type="inferred from homology"/>
<dbReference type="CDD" id="cd03028">
    <property type="entry name" value="GRX_PICOT_like"/>
    <property type="match status" value="1"/>
</dbReference>
<evidence type="ECO:0000256" key="6">
    <source>
        <dbReference type="ARBA" id="ARBA00023284"/>
    </source>
</evidence>
<reference evidence="8" key="1">
    <citation type="submission" date="2018-02" db="EMBL/GenBank/DDBJ databases">
        <title>Rhizophora mucronata_Transcriptome.</title>
        <authorList>
            <person name="Meera S.P."/>
            <person name="Sreeshan A."/>
            <person name="Augustine A."/>
        </authorList>
    </citation>
    <scope>NUCLEOTIDE SEQUENCE</scope>
    <source>
        <tissue evidence="8">Leaf</tissue>
    </source>
</reference>
<dbReference type="NCBIfam" id="TIGR00365">
    <property type="entry name" value="Grx4 family monothiol glutaredoxin"/>
    <property type="match status" value="1"/>
</dbReference>
<evidence type="ECO:0000256" key="1">
    <source>
        <dbReference type="ARBA" id="ARBA00008983"/>
    </source>
</evidence>
<dbReference type="GO" id="GO:0046872">
    <property type="term" value="F:metal ion binding"/>
    <property type="evidence" value="ECO:0007669"/>
    <property type="project" value="UniProtKB-KW"/>
</dbReference>
<accession>A0A2P2L2H7</accession>
<dbReference type="PANTHER" id="PTHR10293:SF16">
    <property type="entry name" value="GLUTAREDOXIN-RELATED PROTEIN 5, MITOCHONDRIAL"/>
    <property type="match status" value="1"/>
</dbReference>
<dbReference type="PANTHER" id="PTHR10293">
    <property type="entry name" value="GLUTAREDOXIN FAMILY MEMBER"/>
    <property type="match status" value="1"/>
</dbReference>
<dbReference type="PROSITE" id="PS51354">
    <property type="entry name" value="GLUTAREDOXIN_2"/>
    <property type="match status" value="1"/>
</dbReference>
<dbReference type="Gene3D" id="3.40.30.10">
    <property type="entry name" value="Glutaredoxin"/>
    <property type="match status" value="1"/>
</dbReference>
<evidence type="ECO:0000256" key="2">
    <source>
        <dbReference type="ARBA" id="ARBA00022714"/>
    </source>
</evidence>
<dbReference type="InterPro" id="IPR004480">
    <property type="entry name" value="Monothiol_GRX-rel"/>
</dbReference>
<dbReference type="InterPro" id="IPR002109">
    <property type="entry name" value="Glutaredoxin"/>
</dbReference>
<name>A0A2P2L2H7_RHIMU</name>
<dbReference type="SUPFAM" id="SSF52833">
    <property type="entry name" value="Thioredoxin-like"/>
    <property type="match status" value="1"/>
</dbReference>
<dbReference type="GO" id="GO:0005759">
    <property type="term" value="C:mitochondrial matrix"/>
    <property type="evidence" value="ECO:0007669"/>
    <property type="project" value="TreeGrafter"/>
</dbReference>
<dbReference type="EMBL" id="GGEC01031664">
    <property type="protein sequence ID" value="MBX12148.1"/>
    <property type="molecule type" value="Transcribed_RNA"/>
</dbReference>
<keyword evidence="3" id="KW-0479">Metal-binding</keyword>
<keyword evidence="4" id="KW-0408">Iron</keyword>
<keyword evidence="6" id="KW-0676">Redox-active center</keyword>
<dbReference type="InterPro" id="IPR033658">
    <property type="entry name" value="GRX_PICOT-like"/>
</dbReference>
<dbReference type="InterPro" id="IPR036249">
    <property type="entry name" value="Thioredoxin-like_sf"/>
</dbReference>
<keyword evidence="2" id="KW-0001">2Fe-2S</keyword>
<dbReference type="Pfam" id="PF00462">
    <property type="entry name" value="Glutaredoxin"/>
    <property type="match status" value="1"/>
</dbReference>
<protein>
    <submittedName>
        <fullName evidence="8">Uncharacterized protein MANES_11G052400</fullName>
    </submittedName>
</protein>
<evidence type="ECO:0000313" key="8">
    <source>
        <dbReference type="EMBL" id="MBX12148.1"/>
    </source>
</evidence>